<evidence type="ECO:0000313" key="9">
    <source>
        <dbReference type="EMBL" id="KDR94048.1"/>
    </source>
</evidence>
<keyword evidence="6 8" id="KW-1133">Transmembrane helix</keyword>
<feature type="transmembrane region" description="Helical" evidence="8">
    <location>
        <begin position="326"/>
        <end position="347"/>
    </location>
</feature>
<comment type="subcellular location">
    <subcellularLocation>
        <location evidence="1 8">Cell membrane</location>
        <topology evidence="1 8">Multi-pass membrane protein</topology>
    </subcellularLocation>
</comment>
<comment type="caution">
    <text evidence="9">The sequence shown here is derived from an EMBL/GenBank/DDBJ whole genome shotgun (WGS) entry which is preliminary data.</text>
</comment>
<accession>A0A069RB88</accession>
<dbReference type="AlphaFoldDB" id="A0A069RB88"/>
<feature type="transmembrane region" description="Helical" evidence="8">
    <location>
        <begin position="62"/>
        <end position="84"/>
    </location>
</feature>
<dbReference type="InterPro" id="IPR003804">
    <property type="entry name" value="Lactate_perm"/>
</dbReference>
<keyword evidence="4 8" id="KW-1003">Cell membrane</keyword>
<evidence type="ECO:0000256" key="7">
    <source>
        <dbReference type="ARBA" id="ARBA00023136"/>
    </source>
</evidence>
<dbReference type="NCBIfam" id="TIGR00795">
    <property type="entry name" value="lctP"/>
    <property type="match status" value="1"/>
</dbReference>
<evidence type="ECO:0000256" key="5">
    <source>
        <dbReference type="ARBA" id="ARBA00022692"/>
    </source>
</evidence>
<feature type="transmembrane region" description="Helical" evidence="8">
    <location>
        <begin position="487"/>
        <end position="506"/>
    </location>
</feature>
<evidence type="ECO:0000256" key="4">
    <source>
        <dbReference type="ARBA" id="ARBA00022475"/>
    </source>
</evidence>
<organism evidence="9 10">
    <name type="scientific">Peptoclostridium litorale DSM 5388</name>
    <dbReference type="NCBI Taxonomy" id="1121324"/>
    <lineage>
        <taxon>Bacteria</taxon>
        <taxon>Bacillati</taxon>
        <taxon>Bacillota</taxon>
        <taxon>Clostridia</taxon>
        <taxon>Peptostreptococcales</taxon>
        <taxon>Peptoclostridiaceae</taxon>
        <taxon>Peptoclostridium</taxon>
    </lineage>
</organism>
<keyword evidence="3 8" id="KW-0813">Transport</keyword>
<dbReference type="RefSeq" id="WP_038267841.1">
    <property type="nucleotide sequence ID" value="NZ_FSRH01000003.1"/>
</dbReference>
<gene>
    <name evidence="9" type="primary">lctP</name>
    <name evidence="9" type="ORF">CLIT_23c03200</name>
</gene>
<feature type="transmembrane region" description="Helical" evidence="8">
    <location>
        <begin position="105"/>
        <end position="134"/>
    </location>
</feature>
<evidence type="ECO:0000256" key="8">
    <source>
        <dbReference type="RuleBase" id="RU365092"/>
    </source>
</evidence>
<dbReference type="GO" id="GO:0005886">
    <property type="term" value="C:plasma membrane"/>
    <property type="evidence" value="ECO:0007669"/>
    <property type="project" value="UniProtKB-SubCell"/>
</dbReference>
<feature type="transmembrane region" description="Helical" evidence="8">
    <location>
        <begin position="280"/>
        <end position="297"/>
    </location>
</feature>
<dbReference type="PANTHER" id="PTHR30003">
    <property type="entry name" value="L-LACTATE PERMEASE"/>
    <property type="match status" value="1"/>
</dbReference>
<dbReference type="GO" id="GO:0015129">
    <property type="term" value="F:lactate transmembrane transporter activity"/>
    <property type="evidence" value="ECO:0007669"/>
    <property type="project" value="UniProtKB-UniRule"/>
</dbReference>
<dbReference type="STRING" id="1121324.CLIT_23c03200"/>
<evidence type="ECO:0000256" key="6">
    <source>
        <dbReference type="ARBA" id="ARBA00022989"/>
    </source>
</evidence>
<proteinExistence type="inferred from homology"/>
<evidence type="ECO:0000256" key="3">
    <source>
        <dbReference type="ARBA" id="ARBA00022448"/>
    </source>
</evidence>
<dbReference type="EMBL" id="JJMM01000026">
    <property type="protein sequence ID" value="KDR94048.1"/>
    <property type="molecule type" value="Genomic_DNA"/>
</dbReference>
<dbReference type="PANTHER" id="PTHR30003:SF0">
    <property type="entry name" value="GLYCOLATE PERMEASE GLCA-RELATED"/>
    <property type="match status" value="1"/>
</dbReference>
<dbReference type="eggNOG" id="COG1620">
    <property type="taxonomic scope" value="Bacteria"/>
</dbReference>
<feature type="transmembrane region" description="Helical" evidence="8">
    <location>
        <begin position="213"/>
        <end position="235"/>
    </location>
</feature>
<keyword evidence="5 8" id="KW-0812">Transmembrane</keyword>
<keyword evidence="10" id="KW-1185">Reference proteome</keyword>
<feature type="transmembrane region" description="Helical" evidence="8">
    <location>
        <begin position="184"/>
        <end position="201"/>
    </location>
</feature>
<protein>
    <recommendedName>
        <fullName evidence="8">L-lactate permease</fullName>
    </recommendedName>
</protein>
<evidence type="ECO:0000256" key="1">
    <source>
        <dbReference type="ARBA" id="ARBA00004651"/>
    </source>
</evidence>
<sequence length="507" mass="53148">MNSYLMFFIALLPILWLMTSLGVLKLPAHKACSIALAVTFGLAVLVWKMPFGAATSAAVEGALIGLWPIMIVIIAAIFTYNLALHTKSMDVIKKMLSGISTDRRIQVLILAWGFGGFLESVAGYGTAVAIPASILASLGFDPLFAAVICLIANTVPTAFGAVGIPVTTLAKVTDLNVMILSSEIGIQLALFIVIIPFILVAMTSKGFSGLKGVLGITLASGLSFALPQVLAARYIGAELPALLGSICSMAVTIGMAKLFHKDKTSSEESVISFKQGYMAWLPYILIFVFIIGTSPLLPNVNHLAGAVKSSFTIYQGEGAKATSFKWLATPGTLILIATFIGGIIQGAKFSEILDVLVKTAKQLTKSTITVVSIVAMAKIMGYSGMITSIAVVMVQITGKYYPLIAPLIGMLGTFVTGSDTSSNILFGELQKQVAGNIGASPYWLAAANTSGATAGKMISPQSIAVATSATGLVGLEGKIFNQTLKFCMVYVLALGILVYFGGWLAAI</sequence>
<name>A0A069RB88_PEPLI</name>
<keyword evidence="7 8" id="KW-0472">Membrane</keyword>
<comment type="similarity">
    <text evidence="2 8">Belongs to the lactate permease family.</text>
</comment>
<reference evidence="9 10" key="1">
    <citation type="submission" date="2014-03" db="EMBL/GenBank/DDBJ databases">
        <title>Genome sequence of Clostridium litorale W6, DSM 5388.</title>
        <authorList>
            <person name="Poehlein A."/>
            <person name="Jagirdar A."/>
            <person name="Khonsari B."/>
            <person name="Chibani C.M."/>
            <person name="Gutierrez Gutierrez D.A."/>
            <person name="Davydova E."/>
            <person name="Alghaithi H.S."/>
            <person name="Nair K.P."/>
            <person name="Dhamotharan K."/>
            <person name="Chandran L."/>
            <person name="G W."/>
            <person name="Daniel R."/>
        </authorList>
    </citation>
    <scope>NUCLEOTIDE SEQUENCE [LARGE SCALE GENOMIC DNA]</scope>
    <source>
        <strain evidence="9 10">W6</strain>
    </source>
</reference>
<evidence type="ECO:0000256" key="2">
    <source>
        <dbReference type="ARBA" id="ARBA00010100"/>
    </source>
</evidence>
<feature type="transmembrane region" description="Helical" evidence="8">
    <location>
        <begin position="241"/>
        <end position="259"/>
    </location>
</feature>
<feature type="transmembrane region" description="Helical" evidence="8">
    <location>
        <begin position="31"/>
        <end position="50"/>
    </location>
</feature>
<evidence type="ECO:0000313" key="10">
    <source>
        <dbReference type="Proteomes" id="UP000027946"/>
    </source>
</evidence>
<feature type="transmembrane region" description="Helical" evidence="8">
    <location>
        <begin position="368"/>
        <end position="394"/>
    </location>
</feature>
<comment type="function">
    <text evidence="8">Uptake of L-lactate across the membrane. Can also transport D-lactate and glycolate.</text>
</comment>
<dbReference type="OrthoDB" id="9761056at2"/>
<dbReference type="Proteomes" id="UP000027946">
    <property type="component" value="Unassembled WGS sequence"/>
</dbReference>
<dbReference type="GO" id="GO:0015295">
    <property type="term" value="F:solute:proton symporter activity"/>
    <property type="evidence" value="ECO:0007669"/>
    <property type="project" value="TreeGrafter"/>
</dbReference>
<feature type="transmembrane region" description="Helical" evidence="8">
    <location>
        <begin position="6"/>
        <end position="24"/>
    </location>
</feature>
<dbReference type="Pfam" id="PF02652">
    <property type="entry name" value="Lactate_perm"/>
    <property type="match status" value="1"/>
</dbReference>